<evidence type="ECO:0000313" key="6">
    <source>
        <dbReference type="EMBL" id="CAK9861119.1"/>
    </source>
</evidence>
<organism evidence="6 7">
    <name type="scientific">Sphagnum jensenii</name>
    <dbReference type="NCBI Taxonomy" id="128206"/>
    <lineage>
        <taxon>Eukaryota</taxon>
        <taxon>Viridiplantae</taxon>
        <taxon>Streptophyta</taxon>
        <taxon>Embryophyta</taxon>
        <taxon>Bryophyta</taxon>
        <taxon>Sphagnophytina</taxon>
        <taxon>Sphagnopsida</taxon>
        <taxon>Sphagnales</taxon>
        <taxon>Sphagnaceae</taxon>
        <taxon>Sphagnum</taxon>
    </lineage>
</organism>
<dbReference type="PROSITE" id="PS50865">
    <property type="entry name" value="ZF_MYND_2"/>
    <property type="match status" value="1"/>
</dbReference>
<reference evidence="6" key="1">
    <citation type="submission" date="2024-03" db="EMBL/GenBank/DDBJ databases">
        <authorList>
            <consortium name="ELIXIR-Norway"/>
            <consortium name="Elixir Norway"/>
        </authorList>
    </citation>
    <scope>NUCLEOTIDE SEQUENCE</scope>
</reference>
<keyword evidence="7" id="KW-1185">Reference proteome</keyword>
<name>A0ABP1AF15_9BRYO</name>
<dbReference type="InterPro" id="IPR002893">
    <property type="entry name" value="Znf_MYND"/>
</dbReference>
<keyword evidence="2 4" id="KW-0863">Zinc-finger</keyword>
<evidence type="ECO:0000256" key="3">
    <source>
        <dbReference type="ARBA" id="ARBA00022833"/>
    </source>
</evidence>
<dbReference type="PROSITE" id="PS01360">
    <property type="entry name" value="ZF_MYND_1"/>
    <property type="match status" value="1"/>
</dbReference>
<feature type="domain" description="MYND-type" evidence="5">
    <location>
        <begin position="416"/>
        <end position="452"/>
    </location>
</feature>
<protein>
    <recommendedName>
        <fullName evidence="5">MYND-type domain-containing protein</fullName>
    </recommendedName>
</protein>
<proteinExistence type="predicted"/>
<dbReference type="InterPro" id="IPR052298">
    <property type="entry name" value="ZMYND10"/>
</dbReference>
<dbReference type="Gene3D" id="6.10.140.2220">
    <property type="match status" value="1"/>
</dbReference>
<evidence type="ECO:0000256" key="4">
    <source>
        <dbReference type="PROSITE-ProRule" id="PRU00134"/>
    </source>
</evidence>
<dbReference type="SUPFAM" id="SSF144232">
    <property type="entry name" value="HIT/MYND zinc finger-like"/>
    <property type="match status" value="1"/>
</dbReference>
<keyword evidence="1" id="KW-0479">Metal-binding</keyword>
<dbReference type="Pfam" id="PF01753">
    <property type="entry name" value="zf-MYND"/>
    <property type="match status" value="1"/>
</dbReference>
<evidence type="ECO:0000256" key="1">
    <source>
        <dbReference type="ARBA" id="ARBA00022723"/>
    </source>
</evidence>
<dbReference type="Proteomes" id="UP001497522">
    <property type="component" value="Chromosome 11"/>
</dbReference>
<evidence type="ECO:0000259" key="5">
    <source>
        <dbReference type="PROSITE" id="PS50865"/>
    </source>
</evidence>
<evidence type="ECO:0000256" key="2">
    <source>
        <dbReference type="ARBA" id="ARBA00022771"/>
    </source>
</evidence>
<dbReference type="EMBL" id="OZ023712">
    <property type="protein sequence ID" value="CAK9861119.1"/>
    <property type="molecule type" value="Genomic_DNA"/>
</dbReference>
<sequence length="461" mass="53468">MEIPATASTRPAFLKYEDGVLLTSQEADFMVERIISFPIEQVGSGKWLTQRGNLEKLNLQAHYNTMAHCDEFVMSALISHGKMEVLMHELLVVELWKEKVFPHIIKQLAAEASTITLQLILYQETTIVNLLEVILFHREACEAIGSDCLLELTDYCYRKLVYLNTQASEDAAYKERTAAELLDMKPEEDLREKAANMQFAIAICSLTILRYLTDYMSDLPLSVMARMLDSHDVIMALVPLVEDPPWQRKCMRSNKIVMEKYVEGKWTQVQPQDRFKLNKPDAQLWLALYNLIVDTRCRIKYTYDSFRRDQVLKLRRHLNDILLDQLHILKDLKWAVEELVLQVAPSNAETKAGRLIIEQVPELREKLASHRNWKKIAHMQLETVFSREMDPTAQQQQAQELLQMFQFGEMMEQPTCAVCGKVAMQRCSRCKTEWYCGRDCQVSVWKTHKKACDILTGNLEK</sequence>
<dbReference type="PANTHER" id="PTHR13244:SF7">
    <property type="entry name" value="ZINC FINGER MYND DOMAIN-CONTAINING PROTEIN 10"/>
    <property type="match status" value="1"/>
</dbReference>
<gene>
    <name evidence="6" type="ORF">CSSPJE1EN2_LOCUS4114</name>
</gene>
<keyword evidence="3" id="KW-0862">Zinc</keyword>
<evidence type="ECO:0000313" key="7">
    <source>
        <dbReference type="Proteomes" id="UP001497522"/>
    </source>
</evidence>
<accession>A0ABP1AF15</accession>
<dbReference type="PANTHER" id="PTHR13244">
    <property type="entry name" value="ZINC FINGER MYND DOMAIN CONTAINING PROTEIN 10"/>
    <property type="match status" value="1"/>
</dbReference>